<organism evidence="1 2">
    <name type="scientific">Trichinella pseudospiralis</name>
    <name type="common">Parasitic roundworm</name>
    <dbReference type="NCBI Taxonomy" id="6337"/>
    <lineage>
        <taxon>Eukaryota</taxon>
        <taxon>Metazoa</taxon>
        <taxon>Ecdysozoa</taxon>
        <taxon>Nematoda</taxon>
        <taxon>Enoplea</taxon>
        <taxon>Dorylaimia</taxon>
        <taxon>Trichinellida</taxon>
        <taxon>Trichinellidae</taxon>
        <taxon>Trichinella</taxon>
    </lineage>
</organism>
<name>A0A0V1DK11_TRIPS</name>
<keyword evidence="2" id="KW-1185">Reference proteome</keyword>
<proteinExistence type="predicted"/>
<evidence type="ECO:0000313" key="1">
    <source>
        <dbReference type="EMBL" id="KRY61640.1"/>
    </source>
</evidence>
<gene>
    <name evidence="1" type="ORF">T4D_10679</name>
</gene>
<accession>A0A0V1DK11</accession>
<reference evidence="1 2" key="1">
    <citation type="submission" date="2015-01" db="EMBL/GenBank/DDBJ databases">
        <title>Evolution of Trichinella species and genotypes.</title>
        <authorList>
            <person name="Korhonen P.K."/>
            <person name="Edoardo P."/>
            <person name="Giuseppe L.R."/>
            <person name="Gasser R.B."/>
        </authorList>
    </citation>
    <scope>NUCLEOTIDE SEQUENCE [LARGE SCALE GENOMIC DNA]</scope>
    <source>
        <strain evidence="1">ISS470</strain>
    </source>
</reference>
<dbReference type="OrthoDB" id="10360481at2759"/>
<evidence type="ECO:0000313" key="2">
    <source>
        <dbReference type="Proteomes" id="UP000054995"/>
    </source>
</evidence>
<dbReference type="EMBL" id="JYDT01004476">
    <property type="protein sequence ID" value="KRY61640.1"/>
    <property type="molecule type" value="Genomic_DNA"/>
</dbReference>
<sequence length="41" mass="4974">MSIFVKKAFSRKFQNFLNYRLACFAKNGEKLVFKIWTKEIQ</sequence>
<comment type="caution">
    <text evidence="1">The sequence shown here is derived from an EMBL/GenBank/DDBJ whole genome shotgun (WGS) entry which is preliminary data.</text>
</comment>
<dbReference type="Proteomes" id="UP000054995">
    <property type="component" value="Unassembled WGS sequence"/>
</dbReference>
<dbReference type="AlphaFoldDB" id="A0A0V1DK11"/>
<protein>
    <submittedName>
        <fullName evidence="1">Uncharacterized protein</fullName>
    </submittedName>
</protein>